<proteinExistence type="predicted"/>
<protein>
    <submittedName>
        <fullName evidence="2">Uncharacterized protein</fullName>
    </submittedName>
</protein>
<gene>
    <name evidence="2" type="ORF">KL86DPRO_20045</name>
</gene>
<feature type="region of interest" description="Disordered" evidence="1">
    <location>
        <begin position="1"/>
        <end position="21"/>
    </location>
</feature>
<sequence length="189" mass="21004">MRSLSVPPLPRTVRNRDAGLAHEQAPLDIPLLARPDAGSGLQGVGGHLLRPCPGGPARLAAERVRGEKQTPPRWTGAAFVMDSGRAGRVSGELQGKKIRAQKNQAGNRETIPEEPPAQLRLGRVHGVVHAKRFRAGFRIQFRSFDRHVEKSLVIYSLHCIFLRKCVVPHILRNNSIDVIFFYSESRPFL</sequence>
<evidence type="ECO:0000313" key="2">
    <source>
        <dbReference type="EMBL" id="SBW02859.1"/>
    </source>
</evidence>
<evidence type="ECO:0000256" key="1">
    <source>
        <dbReference type="SAM" id="MobiDB-lite"/>
    </source>
</evidence>
<dbReference type="AlphaFoldDB" id="A0A212JTU6"/>
<dbReference type="EMBL" id="FLUQ01000002">
    <property type="protein sequence ID" value="SBW02859.1"/>
    <property type="molecule type" value="Genomic_DNA"/>
</dbReference>
<accession>A0A212JTU6</accession>
<reference evidence="2" key="1">
    <citation type="submission" date="2016-04" db="EMBL/GenBank/DDBJ databases">
        <authorList>
            <person name="Evans L.H."/>
            <person name="Alamgir A."/>
            <person name="Owens N."/>
            <person name="Weber N.D."/>
            <person name="Virtaneva K."/>
            <person name="Barbian K."/>
            <person name="Babar A."/>
            <person name="Rosenke K."/>
        </authorList>
    </citation>
    <scope>NUCLEOTIDE SEQUENCE</scope>
    <source>
        <strain evidence="2">86</strain>
    </source>
</reference>
<name>A0A212JTU6_9DELT</name>
<organism evidence="2">
    <name type="scientific">uncultured delta proteobacterium</name>
    <dbReference type="NCBI Taxonomy" id="34034"/>
    <lineage>
        <taxon>Bacteria</taxon>
        <taxon>Deltaproteobacteria</taxon>
        <taxon>environmental samples</taxon>
    </lineage>
</organism>